<organism evidence="1 2">
    <name type="scientific">Gossypium arboreum</name>
    <name type="common">Tree cotton</name>
    <name type="synonym">Gossypium nanking</name>
    <dbReference type="NCBI Taxonomy" id="29729"/>
    <lineage>
        <taxon>Eukaryota</taxon>
        <taxon>Viridiplantae</taxon>
        <taxon>Streptophyta</taxon>
        <taxon>Embryophyta</taxon>
        <taxon>Tracheophyta</taxon>
        <taxon>Spermatophyta</taxon>
        <taxon>Magnoliopsida</taxon>
        <taxon>eudicotyledons</taxon>
        <taxon>Gunneridae</taxon>
        <taxon>Pentapetalae</taxon>
        <taxon>rosids</taxon>
        <taxon>malvids</taxon>
        <taxon>Malvales</taxon>
        <taxon>Malvaceae</taxon>
        <taxon>Malvoideae</taxon>
        <taxon>Gossypium</taxon>
    </lineage>
</organism>
<evidence type="ECO:0000313" key="2">
    <source>
        <dbReference type="Proteomes" id="UP001358586"/>
    </source>
</evidence>
<comment type="caution">
    <text evidence="1">The sequence shown here is derived from an EMBL/GenBank/DDBJ whole genome shotgun (WGS) entry which is preliminary data.</text>
</comment>
<reference evidence="1 2" key="1">
    <citation type="submission" date="2023-03" db="EMBL/GenBank/DDBJ databases">
        <title>WGS of Gossypium arboreum.</title>
        <authorList>
            <person name="Yu D."/>
        </authorList>
    </citation>
    <scope>NUCLEOTIDE SEQUENCE [LARGE SCALE GENOMIC DNA]</scope>
    <source>
        <tissue evidence="1">Leaf</tissue>
    </source>
</reference>
<proteinExistence type="predicted"/>
<name>A0ABR0N6U5_GOSAR</name>
<accession>A0ABR0N6U5</accession>
<gene>
    <name evidence="1" type="ORF">PVK06_040892</name>
</gene>
<keyword evidence="2" id="KW-1185">Reference proteome</keyword>
<dbReference type="EMBL" id="JARKNE010000011">
    <property type="protein sequence ID" value="KAK5786259.1"/>
    <property type="molecule type" value="Genomic_DNA"/>
</dbReference>
<evidence type="ECO:0000313" key="1">
    <source>
        <dbReference type="EMBL" id="KAK5786259.1"/>
    </source>
</evidence>
<protein>
    <submittedName>
        <fullName evidence="1">Uncharacterized protein</fullName>
    </submittedName>
</protein>
<sequence>MQQKSYNGKYLPIGCDRGRRRSRGDTRRLCSRCTGRRRWRRWVTMHGAKAMEGMVCDARGEGDRVDGL</sequence>
<dbReference type="Proteomes" id="UP001358586">
    <property type="component" value="Chromosome 11"/>
</dbReference>